<sequence>MGGAVVVRDSEFEEFQVNVGVFEVGVGVGVGEDGRELEEKRKIVRRGINIKTGTEFGLRSSRLGRENGKKKHGGRCRGEERTRAAVPEV</sequence>
<evidence type="ECO:0000313" key="2">
    <source>
        <dbReference type="EMBL" id="KAK9934408.1"/>
    </source>
</evidence>
<dbReference type="AlphaFoldDB" id="A0AAW1XEQ4"/>
<name>A0AAW1XEQ4_RUBAR</name>
<reference evidence="2 3" key="1">
    <citation type="journal article" date="2023" name="G3 (Bethesda)">
        <title>A chromosome-length genome assembly and annotation of blackberry (Rubus argutus, cv. 'Hillquist').</title>
        <authorList>
            <person name="Bruna T."/>
            <person name="Aryal R."/>
            <person name="Dudchenko O."/>
            <person name="Sargent D.J."/>
            <person name="Mead D."/>
            <person name="Buti M."/>
            <person name="Cavallini A."/>
            <person name="Hytonen T."/>
            <person name="Andres J."/>
            <person name="Pham M."/>
            <person name="Weisz D."/>
            <person name="Mascagni F."/>
            <person name="Usai G."/>
            <person name="Natali L."/>
            <person name="Bassil N."/>
            <person name="Fernandez G.E."/>
            <person name="Lomsadze A."/>
            <person name="Armour M."/>
            <person name="Olukolu B."/>
            <person name="Poorten T."/>
            <person name="Britton C."/>
            <person name="Davik J."/>
            <person name="Ashrafi H."/>
            <person name="Aiden E.L."/>
            <person name="Borodovsky M."/>
            <person name="Worthington M."/>
        </authorList>
    </citation>
    <scope>NUCLEOTIDE SEQUENCE [LARGE SCALE GENOMIC DNA]</scope>
    <source>
        <strain evidence="2">PI 553951</strain>
    </source>
</reference>
<comment type="caution">
    <text evidence="2">The sequence shown here is derived from an EMBL/GenBank/DDBJ whole genome shotgun (WGS) entry which is preliminary data.</text>
</comment>
<proteinExistence type="predicted"/>
<accession>A0AAW1XEQ4</accession>
<organism evidence="2 3">
    <name type="scientific">Rubus argutus</name>
    <name type="common">Southern blackberry</name>
    <dbReference type="NCBI Taxonomy" id="59490"/>
    <lineage>
        <taxon>Eukaryota</taxon>
        <taxon>Viridiplantae</taxon>
        <taxon>Streptophyta</taxon>
        <taxon>Embryophyta</taxon>
        <taxon>Tracheophyta</taxon>
        <taxon>Spermatophyta</taxon>
        <taxon>Magnoliopsida</taxon>
        <taxon>eudicotyledons</taxon>
        <taxon>Gunneridae</taxon>
        <taxon>Pentapetalae</taxon>
        <taxon>rosids</taxon>
        <taxon>fabids</taxon>
        <taxon>Rosales</taxon>
        <taxon>Rosaceae</taxon>
        <taxon>Rosoideae</taxon>
        <taxon>Rosoideae incertae sedis</taxon>
        <taxon>Rubus</taxon>
    </lineage>
</organism>
<gene>
    <name evidence="2" type="ORF">M0R45_021554</name>
</gene>
<dbReference type="Proteomes" id="UP001457282">
    <property type="component" value="Unassembled WGS sequence"/>
</dbReference>
<keyword evidence="3" id="KW-1185">Reference proteome</keyword>
<protein>
    <submittedName>
        <fullName evidence="2">Uncharacterized protein</fullName>
    </submittedName>
</protein>
<dbReference type="EMBL" id="JBEDUW010000004">
    <property type="protein sequence ID" value="KAK9934408.1"/>
    <property type="molecule type" value="Genomic_DNA"/>
</dbReference>
<feature type="region of interest" description="Disordered" evidence="1">
    <location>
        <begin position="63"/>
        <end position="89"/>
    </location>
</feature>
<evidence type="ECO:0000256" key="1">
    <source>
        <dbReference type="SAM" id="MobiDB-lite"/>
    </source>
</evidence>
<evidence type="ECO:0000313" key="3">
    <source>
        <dbReference type="Proteomes" id="UP001457282"/>
    </source>
</evidence>